<protein>
    <recommendedName>
        <fullName evidence="2">protein-glutamate O-methyltransferase</fullName>
        <ecNumber evidence="2">2.1.1.80</ecNumber>
    </recommendedName>
</protein>
<dbReference type="Gene3D" id="3.40.50.180">
    <property type="entry name" value="Methylesterase CheB, C-terminal domain"/>
    <property type="match status" value="1"/>
</dbReference>
<feature type="domain" description="CheB-type methylesterase" evidence="10">
    <location>
        <begin position="29"/>
        <end position="218"/>
    </location>
</feature>
<dbReference type="Pfam" id="PF01339">
    <property type="entry name" value="CheB_methylest"/>
    <property type="match status" value="1"/>
</dbReference>
<evidence type="ECO:0000256" key="4">
    <source>
        <dbReference type="ARBA" id="ARBA00022679"/>
    </source>
</evidence>
<comment type="catalytic activity">
    <reaction evidence="1">
        <text>L-glutamyl-[protein] + S-adenosyl-L-methionine = [protein]-L-glutamate 5-O-methyl ester + S-adenosyl-L-homocysteine</text>
        <dbReference type="Rhea" id="RHEA:24452"/>
        <dbReference type="Rhea" id="RHEA-COMP:10208"/>
        <dbReference type="Rhea" id="RHEA-COMP:10311"/>
        <dbReference type="ChEBI" id="CHEBI:29973"/>
        <dbReference type="ChEBI" id="CHEBI:57856"/>
        <dbReference type="ChEBI" id="CHEBI:59789"/>
        <dbReference type="ChEBI" id="CHEBI:82795"/>
        <dbReference type="EC" id="2.1.1.80"/>
    </reaction>
</comment>
<feature type="region of interest" description="Disordered" evidence="7">
    <location>
        <begin position="1"/>
        <end position="30"/>
    </location>
</feature>
<name>A0ABU3Z1W8_9EURY</name>
<dbReference type="InterPro" id="IPR000014">
    <property type="entry name" value="PAS"/>
</dbReference>
<dbReference type="InterPro" id="IPR000673">
    <property type="entry name" value="Sig_transdc_resp-reg_Me-estase"/>
</dbReference>
<sequence length="1005" mass="112353">MGEPEQSKSAGRTPVENLREEETPAAATEGSPVAIAGIGASAGGLVALEAFFAHVPRTTGIAYVVVTHQAPDQPSSLPEILQRSTTLPVVKIEDDMRAKPDTVYIIPPNVDLFILHGTFTLIEQALHQGLRLPIDTFFRQLAEDQEERAVGIVLSGMGSDGSLGVRALKEHMGMVMVQEPGTAKFGAMPQSVLATGLVDYSAPVEELPNLLIDYVQHQARVPREPRPHTGQMENSLTKIFALIRTHTGQDFTFYKRNTIVRRIDRRMGLHQIARIEDYILYLRENPDEVKTLARELRIGVTQFFRDPDAWQVLQETVFPDLISSRSHGETLRVWIVGCSTGEEAYSMAIALHETLDALQRHGDLRIQIFATELDADAVETARLGRYPANISADVSPERLERFFVSEGDSYRVRPEIRETVVFAVQNVISDPPFTRLDVLSCRNLLIYLSPEIQRRLIPLFHYALNPEGILFLGAAETIGEHSDLFSAVDTKNKIFVARGDGSTTIQQIGLPGSWSLPETTGRARSLQPQTAIPVGTLTQQELLKYYAPPAVVITENGDILYVYGRTGKYLEMPTGKADLNIFTMVREEFRYQIATAIQAAIHKKTDVTGSEITIRDGGARKVTVTVRPVRRPPATGDLLMVTFEESEEEQSGPPRAEVSGTNLEDAAWKELEQELAQCREQHNNTMEAMQASQEEMKSMYEELQSTNEEIQSTNEELTTSKEELQSLNEELITVNAELQTKIIQLTQTTDDMATLLRSTEIGMVFLDTELRVRRFTEPATRIVNLIPSDVGRPVTDLGTNVQDGNSIFREARQVLDTLAIREKQVQITNGDWYLMRILPYRTSDNRIDGVAITFVDITRIKRLEQSLQESTAYAESIISTIREALIVLDADLKVVSANRSFYEMFQTTPGETEGRKLYALGNKQWDIPKLRHLLEEILPRETQFEGLILDHTFPGIGRRTMRLNARQLRAPAASGEMILLAIEDATTVPMQEPPNTRDGTAGRPE</sequence>
<dbReference type="InterPro" id="IPR029063">
    <property type="entry name" value="SAM-dependent_MTases_sf"/>
</dbReference>
<dbReference type="InterPro" id="IPR022641">
    <property type="entry name" value="CheR_N"/>
</dbReference>
<evidence type="ECO:0000256" key="1">
    <source>
        <dbReference type="ARBA" id="ARBA00001541"/>
    </source>
</evidence>
<gene>
    <name evidence="12" type="ORF">HL657_06440</name>
</gene>
<evidence type="ECO:0000259" key="9">
    <source>
        <dbReference type="PROSITE" id="PS50113"/>
    </source>
</evidence>
<accession>A0ABU3Z1W8</accession>
<keyword evidence="13" id="KW-1185">Reference proteome</keyword>
<keyword evidence="3" id="KW-0489">Methyltransferase</keyword>
<dbReference type="PRINTS" id="PR00996">
    <property type="entry name" value="CHERMTFRASE"/>
</dbReference>
<dbReference type="Pfam" id="PF03705">
    <property type="entry name" value="CheR_N"/>
    <property type="match status" value="1"/>
</dbReference>
<proteinExistence type="predicted"/>
<dbReference type="EMBL" id="JABFFQ010000003">
    <property type="protein sequence ID" value="MDV4342817.1"/>
    <property type="molecule type" value="Genomic_DNA"/>
</dbReference>
<dbReference type="Pfam" id="PF01739">
    <property type="entry name" value="CheR"/>
    <property type="match status" value="1"/>
</dbReference>
<feature type="compositionally biased region" description="Polar residues" evidence="7">
    <location>
        <begin position="703"/>
        <end position="717"/>
    </location>
</feature>
<dbReference type="Gene3D" id="1.10.155.10">
    <property type="entry name" value="Chemotaxis receptor methyltransferase CheR, N-terminal domain"/>
    <property type="match status" value="1"/>
</dbReference>
<feature type="active site" evidence="6">
    <location>
        <position position="41"/>
    </location>
</feature>
<evidence type="ECO:0000256" key="2">
    <source>
        <dbReference type="ARBA" id="ARBA00012534"/>
    </source>
</evidence>
<dbReference type="PANTHER" id="PTHR24422">
    <property type="entry name" value="CHEMOTAXIS PROTEIN METHYLTRANSFERASE"/>
    <property type="match status" value="1"/>
</dbReference>
<evidence type="ECO:0000256" key="6">
    <source>
        <dbReference type="PROSITE-ProRule" id="PRU00050"/>
    </source>
</evidence>
<dbReference type="Proteomes" id="UP001273768">
    <property type="component" value="Unassembled WGS sequence"/>
</dbReference>
<keyword evidence="5" id="KW-0949">S-adenosyl-L-methionine</keyword>
<dbReference type="InterPro" id="IPR035965">
    <property type="entry name" value="PAS-like_dom_sf"/>
</dbReference>
<dbReference type="Pfam" id="PF13596">
    <property type="entry name" value="PAS_10"/>
    <property type="match status" value="1"/>
</dbReference>
<dbReference type="SUPFAM" id="SSF55785">
    <property type="entry name" value="PYP-like sensor domain (PAS domain)"/>
    <property type="match status" value="2"/>
</dbReference>
<evidence type="ECO:0000256" key="3">
    <source>
        <dbReference type="ARBA" id="ARBA00022603"/>
    </source>
</evidence>
<organism evidence="12 13">
    <name type="scientific">Methanoculleus nereidis</name>
    <dbReference type="NCBI Taxonomy" id="2735141"/>
    <lineage>
        <taxon>Archaea</taxon>
        <taxon>Methanobacteriati</taxon>
        <taxon>Methanobacteriota</taxon>
        <taxon>Stenosarchaea group</taxon>
        <taxon>Methanomicrobia</taxon>
        <taxon>Methanomicrobiales</taxon>
        <taxon>Methanomicrobiaceae</taxon>
        <taxon>Methanoculleus</taxon>
    </lineage>
</organism>
<evidence type="ECO:0000256" key="5">
    <source>
        <dbReference type="ARBA" id="ARBA00022691"/>
    </source>
</evidence>
<dbReference type="SMART" id="SM00138">
    <property type="entry name" value="MeTrc"/>
    <property type="match status" value="1"/>
</dbReference>
<dbReference type="InterPro" id="IPR013656">
    <property type="entry name" value="PAS_4"/>
</dbReference>
<dbReference type="InterPro" id="IPR036804">
    <property type="entry name" value="CheR_N_sf"/>
</dbReference>
<feature type="region of interest" description="Disordered" evidence="7">
    <location>
        <begin position="689"/>
        <end position="723"/>
    </location>
</feature>
<dbReference type="PROSITE" id="PS50112">
    <property type="entry name" value="PAS"/>
    <property type="match status" value="1"/>
</dbReference>
<dbReference type="PROSITE" id="PS50113">
    <property type="entry name" value="PAC"/>
    <property type="match status" value="1"/>
</dbReference>
<keyword evidence="4" id="KW-0808">Transferase</keyword>
<reference evidence="12 13" key="1">
    <citation type="submission" date="2020-05" db="EMBL/GenBank/DDBJ databases">
        <title>Isolation and characterization of methanoarchaea from a cold seep at offshore SW Taiwan.</title>
        <authorList>
            <person name="Chen Y.-W."/>
            <person name="Chen S.-C."/>
            <person name="Lai M.-C."/>
        </authorList>
    </citation>
    <scope>NUCLEOTIDE SEQUENCE [LARGE SCALE GENOMIC DNA]</scope>
    <source>
        <strain evidence="12 13">YWC-01</strain>
    </source>
</reference>
<dbReference type="InterPro" id="IPR000780">
    <property type="entry name" value="CheR_MeTrfase"/>
</dbReference>
<keyword evidence="6" id="KW-0378">Hydrolase</keyword>
<dbReference type="InterPro" id="IPR050903">
    <property type="entry name" value="Bact_Chemotaxis_MeTrfase"/>
</dbReference>
<dbReference type="InterPro" id="IPR000700">
    <property type="entry name" value="PAS-assoc_C"/>
</dbReference>
<keyword evidence="6" id="KW-0145">Chemotaxis</keyword>
<comment type="caution">
    <text evidence="12">The sequence shown here is derived from an EMBL/GenBank/DDBJ whole genome shotgun (WGS) entry which is preliminary data.</text>
</comment>
<dbReference type="CDD" id="cd16434">
    <property type="entry name" value="CheB-CheR_fusion"/>
    <property type="match status" value="1"/>
</dbReference>
<dbReference type="Pfam" id="PF08448">
    <property type="entry name" value="PAS_4"/>
    <property type="match status" value="1"/>
</dbReference>
<dbReference type="Gene3D" id="3.40.50.150">
    <property type="entry name" value="Vaccinia Virus protein VP39"/>
    <property type="match status" value="1"/>
</dbReference>
<dbReference type="InterPro" id="IPR022642">
    <property type="entry name" value="CheR_C"/>
</dbReference>
<dbReference type="SMART" id="SM00091">
    <property type="entry name" value="PAS"/>
    <property type="match status" value="2"/>
</dbReference>
<dbReference type="RefSeq" id="WP_317295999.1">
    <property type="nucleotide sequence ID" value="NZ_JABFFQ010000003.1"/>
</dbReference>
<evidence type="ECO:0000256" key="7">
    <source>
        <dbReference type="SAM" id="MobiDB-lite"/>
    </source>
</evidence>
<evidence type="ECO:0000259" key="8">
    <source>
        <dbReference type="PROSITE" id="PS50112"/>
    </source>
</evidence>
<dbReference type="EC" id="2.1.1.80" evidence="2"/>
<feature type="domain" description="CheR-type methyltransferase" evidence="11">
    <location>
        <begin position="233"/>
        <end position="486"/>
    </location>
</feature>
<dbReference type="Gene3D" id="3.30.450.20">
    <property type="entry name" value="PAS domain"/>
    <property type="match status" value="2"/>
</dbReference>
<dbReference type="SUPFAM" id="SSF52738">
    <property type="entry name" value="Methylesterase CheB, C-terminal domain"/>
    <property type="match status" value="1"/>
</dbReference>
<feature type="active site" evidence="6">
    <location>
        <position position="160"/>
    </location>
</feature>
<evidence type="ECO:0000313" key="12">
    <source>
        <dbReference type="EMBL" id="MDV4342817.1"/>
    </source>
</evidence>
<evidence type="ECO:0000313" key="13">
    <source>
        <dbReference type="Proteomes" id="UP001273768"/>
    </source>
</evidence>
<feature type="domain" description="PAS" evidence="8">
    <location>
        <begin position="870"/>
        <end position="941"/>
    </location>
</feature>
<dbReference type="PROSITE" id="PS50122">
    <property type="entry name" value="CHEB"/>
    <property type="match status" value="1"/>
</dbReference>
<dbReference type="InterPro" id="IPR035909">
    <property type="entry name" value="CheB_C"/>
</dbReference>
<dbReference type="SUPFAM" id="SSF53335">
    <property type="entry name" value="S-adenosyl-L-methionine-dependent methyltransferases"/>
    <property type="match status" value="1"/>
</dbReference>
<evidence type="ECO:0000259" key="11">
    <source>
        <dbReference type="PROSITE" id="PS50123"/>
    </source>
</evidence>
<dbReference type="CDD" id="cd02440">
    <property type="entry name" value="AdoMet_MTases"/>
    <property type="match status" value="1"/>
</dbReference>
<dbReference type="PANTHER" id="PTHR24422:SF27">
    <property type="entry name" value="PROTEIN-GLUTAMATE O-METHYLTRANSFERASE"/>
    <property type="match status" value="1"/>
</dbReference>
<feature type="active site" evidence="6">
    <location>
        <position position="68"/>
    </location>
</feature>
<dbReference type="SUPFAM" id="SSF47757">
    <property type="entry name" value="Chemotaxis receptor methyltransferase CheR, N-terminal domain"/>
    <property type="match status" value="1"/>
</dbReference>
<dbReference type="PROSITE" id="PS50123">
    <property type="entry name" value="CHER"/>
    <property type="match status" value="1"/>
</dbReference>
<evidence type="ECO:0000259" key="10">
    <source>
        <dbReference type="PROSITE" id="PS50122"/>
    </source>
</evidence>
<feature type="domain" description="PAC" evidence="9">
    <location>
        <begin position="819"/>
        <end position="869"/>
    </location>
</feature>